<comment type="catalytic activity">
    <reaction evidence="4">
        <text>UTP + H2O = UMP + diphosphate + H(+)</text>
        <dbReference type="Rhea" id="RHEA:29395"/>
        <dbReference type="ChEBI" id="CHEBI:15377"/>
        <dbReference type="ChEBI" id="CHEBI:15378"/>
        <dbReference type="ChEBI" id="CHEBI:33019"/>
        <dbReference type="ChEBI" id="CHEBI:46398"/>
        <dbReference type="ChEBI" id="CHEBI:57865"/>
        <dbReference type="EC" id="3.6.1.9"/>
    </reaction>
</comment>
<protein>
    <recommendedName>
        <fullName evidence="4">dTTP/UTP pyrophosphatase</fullName>
        <shortName evidence="4">dTTPase/UTPase</shortName>
        <ecNumber evidence="4">3.6.1.9</ecNumber>
    </recommendedName>
    <alternativeName>
        <fullName evidence="4">Nucleoside triphosphate pyrophosphatase</fullName>
    </alternativeName>
    <alternativeName>
        <fullName evidence="4">Nucleotide pyrophosphatase</fullName>
        <shortName evidence="4">Nucleotide PPase</shortName>
    </alternativeName>
</protein>
<dbReference type="EC" id="3.6.1.9" evidence="4"/>
<feature type="site" description="Important for substrate specificity" evidence="4">
    <location>
        <position position="69"/>
    </location>
</feature>
<evidence type="ECO:0000256" key="4">
    <source>
        <dbReference type="HAMAP-Rule" id="MF_00528"/>
    </source>
</evidence>
<feature type="active site" description="Proton acceptor" evidence="4">
    <location>
        <position position="68"/>
    </location>
</feature>
<dbReference type="EMBL" id="JAVDWR010000012">
    <property type="protein sequence ID" value="MDR7122111.1"/>
    <property type="molecule type" value="Genomic_DNA"/>
</dbReference>
<dbReference type="Gene3D" id="3.90.950.10">
    <property type="match status" value="1"/>
</dbReference>
<dbReference type="InterPro" id="IPR029001">
    <property type="entry name" value="ITPase-like_fam"/>
</dbReference>
<dbReference type="Proteomes" id="UP001257909">
    <property type="component" value="Unassembled WGS sequence"/>
</dbReference>
<keyword evidence="3 4" id="KW-0546">Nucleotide metabolism</keyword>
<dbReference type="HAMAP" id="MF_00528">
    <property type="entry name" value="Maf"/>
    <property type="match status" value="1"/>
</dbReference>
<evidence type="ECO:0000256" key="1">
    <source>
        <dbReference type="ARBA" id="ARBA00001968"/>
    </source>
</evidence>
<comment type="subcellular location">
    <subcellularLocation>
        <location evidence="4">Cytoplasm</location>
    </subcellularLocation>
</comment>
<proteinExistence type="inferred from homology"/>
<dbReference type="Pfam" id="PF02545">
    <property type="entry name" value="Maf"/>
    <property type="match status" value="1"/>
</dbReference>
<reference evidence="5 6" key="1">
    <citation type="submission" date="2023-07" db="EMBL/GenBank/DDBJ databases">
        <title>Sorghum-associated microbial communities from plants grown in Nebraska, USA.</title>
        <authorList>
            <person name="Schachtman D."/>
        </authorList>
    </citation>
    <scope>NUCLEOTIDE SEQUENCE [LARGE SCALE GENOMIC DNA]</scope>
    <source>
        <strain evidence="5 6">4138</strain>
    </source>
</reference>
<comment type="function">
    <text evidence="4">Nucleoside triphosphate pyrophosphatase that hydrolyzes dTTP and UTP. May have a dual role in cell division arrest and in preventing the incorporation of modified nucleotides into cellular nucleic acids.</text>
</comment>
<dbReference type="NCBIfam" id="TIGR00172">
    <property type="entry name" value="maf"/>
    <property type="match status" value="1"/>
</dbReference>
<gene>
    <name evidence="5" type="ORF">J2W69_003068</name>
</gene>
<comment type="caution">
    <text evidence="5">The sequence shown here is derived from an EMBL/GenBank/DDBJ whole genome shotgun (WGS) entry which is preliminary data.</text>
</comment>
<comment type="catalytic activity">
    <reaction evidence="4">
        <text>dTTP + H2O = dTMP + diphosphate + H(+)</text>
        <dbReference type="Rhea" id="RHEA:28534"/>
        <dbReference type="ChEBI" id="CHEBI:15377"/>
        <dbReference type="ChEBI" id="CHEBI:15378"/>
        <dbReference type="ChEBI" id="CHEBI:33019"/>
        <dbReference type="ChEBI" id="CHEBI:37568"/>
        <dbReference type="ChEBI" id="CHEBI:63528"/>
        <dbReference type="EC" id="3.6.1.9"/>
    </reaction>
</comment>
<evidence type="ECO:0000256" key="2">
    <source>
        <dbReference type="ARBA" id="ARBA00022801"/>
    </source>
</evidence>
<dbReference type="PANTHER" id="PTHR43213:SF5">
    <property type="entry name" value="BIFUNCTIONAL DTTP_UTP PYROPHOSPHATASE_METHYLTRANSFERASE PROTEIN-RELATED"/>
    <property type="match status" value="1"/>
</dbReference>
<feature type="site" description="Important for substrate specificity" evidence="4">
    <location>
        <position position="151"/>
    </location>
</feature>
<evidence type="ECO:0000313" key="5">
    <source>
        <dbReference type="EMBL" id="MDR7122111.1"/>
    </source>
</evidence>
<keyword evidence="4" id="KW-0963">Cytoplasm</keyword>
<dbReference type="InterPro" id="IPR003697">
    <property type="entry name" value="Maf-like"/>
</dbReference>
<name>A0ABU1W2A9_9GAMM</name>
<organism evidence="5 6">
    <name type="scientific">Rheinheimera soli</name>
    <dbReference type="NCBI Taxonomy" id="443616"/>
    <lineage>
        <taxon>Bacteria</taxon>
        <taxon>Pseudomonadati</taxon>
        <taxon>Pseudomonadota</taxon>
        <taxon>Gammaproteobacteria</taxon>
        <taxon>Chromatiales</taxon>
        <taxon>Chromatiaceae</taxon>
        <taxon>Rheinheimera</taxon>
    </lineage>
</organism>
<keyword evidence="6" id="KW-1185">Reference proteome</keyword>
<sequence>MIALASASPRRRELLVQLQQDFVLVKGEIDESQLEGETADQYVLRLAEQKALAGYQSQQRPLPTLGADTIVQVDELVLGKPVDLVDFQRMMGLLSGRSHWVKTAVAIATAQGMISTTVATKVWFKPLSEQEILWYWTTGEPADKAGGYGIQGLAGQFVQRIDGSYFAVVGLPLYETAQLLQTLKDMQ</sequence>
<evidence type="ECO:0000256" key="3">
    <source>
        <dbReference type="ARBA" id="ARBA00023080"/>
    </source>
</evidence>
<comment type="cofactor">
    <cofactor evidence="1 4">
        <name>a divalent metal cation</name>
        <dbReference type="ChEBI" id="CHEBI:60240"/>
    </cofactor>
</comment>
<comment type="similarity">
    <text evidence="4">Belongs to the Maf family. YhdE subfamily.</text>
</comment>
<dbReference type="CDD" id="cd00555">
    <property type="entry name" value="Maf"/>
    <property type="match status" value="1"/>
</dbReference>
<comment type="caution">
    <text evidence="4">Lacks conserved residue(s) required for the propagation of feature annotation.</text>
</comment>
<dbReference type="RefSeq" id="WP_310280015.1">
    <property type="nucleotide sequence ID" value="NZ_JAVDWR010000012.1"/>
</dbReference>
<feature type="site" description="Important for substrate specificity" evidence="4">
    <location>
        <position position="10"/>
    </location>
</feature>
<dbReference type="SUPFAM" id="SSF52972">
    <property type="entry name" value="ITPase-like"/>
    <property type="match status" value="1"/>
</dbReference>
<accession>A0ABU1W2A9</accession>
<dbReference type="PANTHER" id="PTHR43213">
    <property type="entry name" value="BIFUNCTIONAL DTTP/UTP PYROPHOSPHATASE/METHYLTRANSFERASE PROTEIN-RELATED"/>
    <property type="match status" value="1"/>
</dbReference>
<evidence type="ECO:0000313" key="6">
    <source>
        <dbReference type="Proteomes" id="UP001257909"/>
    </source>
</evidence>
<keyword evidence="2 4" id="KW-0378">Hydrolase</keyword>
<dbReference type="PIRSF" id="PIRSF006305">
    <property type="entry name" value="Maf"/>
    <property type="match status" value="1"/>
</dbReference>